<dbReference type="SUPFAM" id="SSF56349">
    <property type="entry name" value="DNA breaking-rejoining enzymes"/>
    <property type="match status" value="1"/>
</dbReference>
<keyword evidence="3 5" id="KW-0238">DNA-binding</keyword>
<dbReference type="InterPro" id="IPR044068">
    <property type="entry name" value="CB"/>
</dbReference>
<dbReference type="PROSITE" id="PS51898">
    <property type="entry name" value="TYR_RECOMBINASE"/>
    <property type="match status" value="1"/>
</dbReference>
<dbReference type="InterPro" id="IPR022169">
    <property type="entry name" value="DUF3701"/>
</dbReference>
<evidence type="ECO:0000313" key="9">
    <source>
        <dbReference type="Proteomes" id="UP001201463"/>
    </source>
</evidence>
<dbReference type="Gene3D" id="1.10.443.10">
    <property type="entry name" value="Intergrase catalytic core"/>
    <property type="match status" value="1"/>
</dbReference>
<name>A0ABS8XHN3_9BURK</name>
<keyword evidence="4" id="KW-0233">DNA recombination</keyword>
<reference evidence="8 9" key="1">
    <citation type="submission" date="2021-12" db="EMBL/GenBank/DDBJ databases">
        <title>Genome seq of p7.</title>
        <authorList>
            <person name="Seo T."/>
        </authorList>
    </citation>
    <scope>NUCLEOTIDE SEQUENCE [LARGE SCALE GENOMIC DNA]</scope>
    <source>
        <strain evidence="8 9">P7</strain>
    </source>
</reference>
<dbReference type="Gene3D" id="1.10.150.130">
    <property type="match status" value="1"/>
</dbReference>
<evidence type="ECO:0000256" key="1">
    <source>
        <dbReference type="ARBA" id="ARBA00022829"/>
    </source>
</evidence>
<evidence type="ECO:0000256" key="3">
    <source>
        <dbReference type="ARBA" id="ARBA00023125"/>
    </source>
</evidence>
<proteinExistence type="predicted"/>
<evidence type="ECO:0000259" key="7">
    <source>
        <dbReference type="PROSITE" id="PS51900"/>
    </source>
</evidence>
<accession>A0ABS8XHN3</accession>
<dbReference type="InterPro" id="IPR010998">
    <property type="entry name" value="Integrase_recombinase_N"/>
</dbReference>
<feature type="domain" description="Core-binding (CB)" evidence="7">
    <location>
        <begin position="226"/>
        <end position="330"/>
    </location>
</feature>
<evidence type="ECO:0000313" key="8">
    <source>
        <dbReference type="EMBL" id="MCE4538548.1"/>
    </source>
</evidence>
<dbReference type="Pfam" id="PF00589">
    <property type="entry name" value="Phage_integrase"/>
    <property type="match status" value="1"/>
</dbReference>
<dbReference type="InterPro" id="IPR013762">
    <property type="entry name" value="Integrase-like_cat_sf"/>
</dbReference>
<comment type="caution">
    <text evidence="8">The sequence shown here is derived from an EMBL/GenBank/DDBJ whole genome shotgun (WGS) entry which is preliminary data.</text>
</comment>
<evidence type="ECO:0000256" key="5">
    <source>
        <dbReference type="PROSITE-ProRule" id="PRU01248"/>
    </source>
</evidence>
<gene>
    <name evidence="8" type="ORF">LXT12_14950</name>
</gene>
<dbReference type="Proteomes" id="UP001201463">
    <property type="component" value="Unassembled WGS sequence"/>
</dbReference>
<dbReference type="EMBL" id="JAJTWT010000006">
    <property type="protein sequence ID" value="MCE4538548.1"/>
    <property type="molecule type" value="Genomic_DNA"/>
</dbReference>
<sequence length="571" mass="62946">MGRTKTAADAQSAVAGKGDLPSADALAAMRAWSEGLSARDAVHRYLGRTKPDGQSSRALLSATRQQLIAAAARRRRPDLQGVFESTSRGSFAQSGLSLNLMEAVDDLMASPVPAPRLIDDVALWFSTRTTASLHAQKIRTLGELTLRVPRRKMWWVGIAGLGAHGAAKVTSFFAEHPELTEQARALVGPDVRSEIRPWERVKLPAELDGSLGRFRAPVNTCALNARNDYEAVSAWLERHESPATQRAYRKEAERLLLWAIVERGKPMSSLAAEDATAYRAFLRRPTPHMRWVGPSRSRNSPEWRPFTGGLAPRSMAYALTVLNSLFRWLAEQRYVTTNPFAGLKVQGGAQDGPLDPERSFTEGEWGLVRVIADGLEWSYGWDKAAAVRLRFLLDFSYSTGLRNSEFVGATLRQIVEGDDGSHWLAVVGKGSKRGRVALPPMAMSALDRYLVARGLPITPSRWRPDTPVVGRVAVDEQGMISTTRLWAICRRFFRLAANVVDETSPSLAAKLRGASPHWMRHTHASHALHRGAELTTVRDNLRHASIATTSTYLHGDDEKRAKQLGDAFPAT</sequence>
<evidence type="ECO:0000256" key="4">
    <source>
        <dbReference type="ARBA" id="ARBA00023172"/>
    </source>
</evidence>
<keyword evidence="1" id="KW-0159">Chromosome partition</keyword>
<dbReference type="RefSeq" id="WP_233392995.1">
    <property type="nucleotide sequence ID" value="NZ_JAJTWT010000006.1"/>
</dbReference>
<evidence type="ECO:0000256" key="2">
    <source>
        <dbReference type="ARBA" id="ARBA00022908"/>
    </source>
</evidence>
<keyword evidence="9" id="KW-1185">Reference proteome</keyword>
<evidence type="ECO:0000259" key="6">
    <source>
        <dbReference type="PROSITE" id="PS51898"/>
    </source>
</evidence>
<dbReference type="InterPro" id="IPR002104">
    <property type="entry name" value="Integrase_catalytic"/>
</dbReference>
<dbReference type="InterPro" id="IPR011010">
    <property type="entry name" value="DNA_brk_join_enz"/>
</dbReference>
<organism evidence="8 9">
    <name type="scientific">Pelomonas caseinilytica</name>
    <dbReference type="NCBI Taxonomy" id="2906763"/>
    <lineage>
        <taxon>Bacteria</taxon>
        <taxon>Pseudomonadati</taxon>
        <taxon>Pseudomonadota</taxon>
        <taxon>Betaproteobacteria</taxon>
        <taxon>Burkholderiales</taxon>
        <taxon>Sphaerotilaceae</taxon>
        <taxon>Roseateles</taxon>
    </lineage>
</organism>
<dbReference type="PANTHER" id="PTHR30349">
    <property type="entry name" value="PHAGE INTEGRASE-RELATED"/>
    <property type="match status" value="1"/>
</dbReference>
<dbReference type="PANTHER" id="PTHR30349:SF81">
    <property type="entry name" value="TYROSINE RECOMBINASE XERC"/>
    <property type="match status" value="1"/>
</dbReference>
<protein>
    <submittedName>
        <fullName evidence="8">Site-specific integrase</fullName>
    </submittedName>
</protein>
<dbReference type="PROSITE" id="PS51900">
    <property type="entry name" value="CB"/>
    <property type="match status" value="1"/>
</dbReference>
<dbReference type="Pfam" id="PF12482">
    <property type="entry name" value="DUF3701"/>
    <property type="match status" value="1"/>
</dbReference>
<keyword evidence="2" id="KW-0229">DNA integration</keyword>
<feature type="domain" description="Tyr recombinase" evidence="6">
    <location>
        <begin position="356"/>
        <end position="566"/>
    </location>
</feature>
<dbReference type="InterPro" id="IPR050090">
    <property type="entry name" value="Tyrosine_recombinase_XerCD"/>
</dbReference>